<evidence type="ECO:0000313" key="4">
    <source>
        <dbReference type="EMBL" id="AWL03904.1"/>
    </source>
</evidence>
<organism evidence="4 5">
    <name type="scientific">Massilia oculi</name>
    <dbReference type="NCBI Taxonomy" id="945844"/>
    <lineage>
        <taxon>Bacteria</taxon>
        <taxon>Pseudomonadati</taxon>
        <taxon>Pseudomonadota</taxon>
        <taxon>Betaproteobacteria</taxon>
        <taxon>Burkholderiales</taxon>
        <taxon>Oxalobacteraceae</taxon>
        <taxon>Telluria group</taxon>
        <taxon>Massilia</taxon>
    </lineage>
</organism>
<evidence type="ECO:0000313" key="5">
    <source>
        <dbReference type="Proteomes" id="UP000245820"/>
    </source>
</evidence>
<evidence type="ECO:0000256" key="1">
    <source>
        <dbReference type="ARBA" id="ARBA00022490"/>
    </source>
</evidence>
<keyword evidence="5" id="KW-1185">Reference proteome</keyword>
<dbReference type="Gene3D" id="3.40.140.10">
    <property type="entry name" value="Cytidine Deaminase, domain 2"/>
    <property type="match status" value="1"/>
</dbReference>
<comment type="similarity">
    <text evidence="3">Belongs to the FdhD family.</text>
</comment>
<gene>
    <name evidence="3" type="primary">fdhD</name>
    <name evidence="4" type="ORF">DIR46_05265</name>
</gene>
<keyword evidence="1 3" id="KW-0963">Cytoplasm</keyword>
<evidence type="ECO:0000256" key="2">
    <source>
        <dbReference type="ARBA" id="ARBA00023150"/>
    </source>
</evidence>
<keyword evidence="2 3" id="KW-0501">Molybdenum cofactor biosynthesis</keyword>
<dbReference type="GO" id="GO:0005737">
    <property type="term" value="C:cytoplasm"/>
    <property type="evidence" value="ECO:0007669"/>
    <property type="project" value="UniProtKB-SubCell"/>
</dbReference>
<feature type="binding site" evidence="3">
    <location>
        <begin position="269"/>
        <end position="274"/>
    </location>
    <ligand>
        <name>Mo-bis(molybdopterin guanine dinucleotide)</name>
        <dbReference type="ChEBI" id="CHEBI:60539"/>
    </ligand>
</feature>
<dbReference type="PANTHER" id="PTHR30592:SF1">
    <property type="entry name" value="SULFUR CARRIER PROTEIN FDHD"/>
    <property type="match status" value="1"/>
</dbReference>
<accession>A0A2S2DEY9</accession>
<dbReference type="EMBL" id="CP029343">
    <property type="protein sequence ID" value="AWL03904.1"/>
    <property type="molecule type" value="Genomic_DNA"/>
</dbReference>
<dbReference type="PIRSF" id="PIRSF015626">
    <property type="entry name" value="FdhD"/>
    <property type="match status" value="1"/>
</dbReference>
<comment type="subcellular location">
    <subcellularLocation>
        <location evidence="3">Cytoplasm</location>
    </subcellularLocation>
</comment>
<dbReference type="NCBIfam" id="TIGR00129">
    <property type="entry name" value="fdhD_narQ"/>
    <property type="match status" value="1"/>
</dbReference>
<dbReference type="KEGG" id="mtim:DIR46_05265"/>
<feature type="active site" description="Cysteine persulfide intermediate" evidence="3">
    <location>
        <position position="122"/>
    </location>
</feature>
<dbReference type="InterPro" id="IPR003786">
    <property type="entry name" value="FdhD"/>
</dbReference>
<dbReference type="SUPFAM" id="SSF53927">
    <property type="entry name" value="Cytidine deaminase-like"/>
    <property type="match status" value="1"/>
</dbReference>
<dbReference type="HAMAP" id="MF_00187">
    <property type="entry name" value="FdhD"/>
    <property type="match status" value="1"/>
</dbReference>
<sequence>MNARAPIAEAGDATFALASSVPAASWRDGAIEDGSELLAEEVPVALVYNGISHAVMLASPQDLEDFAIGFSLSERIVRAAHDVRDIEIEAGPHGIALSIDIAPGAMARLKATRRARLGQTGCGLCGIDSLAWFEHEMAQNDPRDGGARETNAPLAPAALQRAMAAMPGQQRLHQATGAMHAAGWADRDGRLLLVREDVGRHNALDKLVGALARTGIDAHDGFALVTSRASFEMVQKAARAGIGLLAAISAPTAMAVRLADRAGLTLAGFVRGGRHVTYTHPRRLHDATVAHVT</sequence>
<dbReference type="Pfam" id="PF02634">
    <property type="entry name" value="FdhD-NarQ"/>
    <property type="match status" value="1"/>
</dbReference>
<dbReference type="InterPro" id="IPR016193">
    <property type="entry name" value="Cytidine_deaminase-like"/>
</dbReference>
<protein>
    <recommendedName>
        <fullName evidence="3">Sulfur carrier protein FdhD</fullName>
    </recommendedName>
</protein>
<proteinExistence type="inferred from homology"/>
<dbReference type="Gene3D" id="3.10.20.10">
    <property type="match status" value="1"/>
</dbReference>
<dbReference type="OrthoDB" id="3197277at2"/>
<dbReference type="GO" id="GO:0006777">
    <property type="term" value="P:Mo-molybdopterin cofactor biosynthetic process"/>
    <property type="evidence" value="ECO:0007669"/>
    <property type="project" value="UniProtKB-UniRule"/>
</dbReference>
<dbReference type="GO" id="GO:0097163">
    <property type="term" value="F:sulfur carrier activity"/>
    <property type="evidence" value="ECO:0007669"/>
    <property type="project" value="UniProtKB-UniRule"/>
</dbReference>
<reference evidence="4 5" key="1">
    <citation type="submission" date="2018-05" db="EMBL/GenBank/DDBJ databases">
        <title>Complete genome sequence of Massilia oculi sp. nov. CCUG 43427T (=DSM 26321T), the type strain of M. oculi, and comparison with genome sequences of other Massilia strains.</title>
        <authorList>
            <person name="Zhu B."/>
        </authorList>
    </citation>
    <scope>NUCLEOTIDE SEQUENCE [LARGE SCALE GENOMIC DNA]</scope>
    <source>
        <strain evidence="4 5">CCUG 43427</strain>
    </source>
</reference>
<dbReference type="Proteomes" id="UP000245820">
    <property type="component" value="Chromosome"/>
</dbReference>
<name>A0A2S2DEY9_9BURK</name>
<keyword evidence="4" id="KW-0808">Transferase</keyword>
<evidence type="ECO:0000256" key="3">
    <source>
        <dbReference type="HAMAP-Rule" id="MF_00187"/>
    </source>
</evidence>
<dbReference type="PANTHER" id="PTHR30592">
    <property type="entry name" value="FORMATE DEHYDROGENASE"/>
    <property type="match status" value="1"/>
</dbReference>
<dbReference type="GO" id="GO:0016783">
    <property type="term" value="F:sulfurtransferase activity"/>
    <property type="evidence" value="ECO:0007669"/>
    <property type="project" value="InterPro"/>
</dbReference>
<comment type="function">
    <text evidence="3">Required for formate dehydrogenase (FDH) activity. Acts as a sulfur carrier protein that transfers sulfur from IscS to the molybdenum cofactor prior to its insertion into FDH.</text>
</comment>
<dbReference type="RefSeq" id="WP_109344298.1">
    <property type="nucleotide sequence ID" value="NZ_CP029343.1"/>
</dbReference>
<dbReference type="AlphaFoldDB" id="A0A2S2DEY9"/>